<proteinExistence type="predicted"/>
<gene>
    <name evidence="4" type="ORF">WG66_7326</name>
</gene>
<dbReference type="eggNOG" id="ENOG502QWK4">
    <property type="taxonomic scope" value="Eukaryota"/>
</dbReference>
<sequence>MFNNNQNFNISGGHFNNNTNFYSVDDPIGRLYEYIKDVGAAHDAEARYPPPQCHPGTRQAVLKEIHDWIYSPEPQNYIFWLYGPAGAGKSAIAQTIAEMGQQEGFLVSSFFFSRGDLRRSNAKALFPTIAYHLATSIPELRTLIEEALRSNPTILQDKLEVQFQKLIVEPCMLLVQLHHFPWVIVIDGLDECKDSQELQRILSILATIFPKGIPLRFLLCSRPEPHIRWSFNTNTFRPYLRQVALDETFNPGYDIRLFLTSEFQRVRNEPQHHHIPFPSPWPDPGVIYELAHKACGQFIYATTVVKFIDNPYLNPCTQLELVLHPRPQLDPESKSPFYDLDVLYHQILSCHPQPSKLKNVLWALTVLCGWQKKWAQQITPLTIEVFLLLGEGDVISTLSGVWSILHIGGPDENIHILHESFEDFLLDPTWSGCFFLGDKQTRRRDMALQTLYIIDHYSQTYCNNQEQLSLHQRTIFWYAWYDWGDICGMSILDQWILNALHNSSRNIGPYITKYLCYPNSPDPDGYDPGHPLYHCMIREFFRQNMTLLKHLQKKPNVPVKIINCFSNPMSCLCVKVSQSDIPDIILHQFMDAAAIQLAYLLVKHSLLPLQEKDKLQQLVDAYPNILDPEHFQVVCIGNDCGCPLTSTSLHLASSCYPPNSHDGLYYINLLAAIRRVLAIVLQHLEYQSWGIQSFYLDLESTYGLCDWLAICGPCPEFLSSYSSVLTQVKSKKDQDRVLKWLQSFPPEYVSQTAPLIEQENKTPPWMESQVEKDIAEAEECQHGLQTQSILNPGGREIPPLTQASCRELLTASLSPLPMSLSLTETPEEHLKTRKTSTPSSITTGLGEIRFEEETLPTTPKKLKPNTLITSSTPAEELDPFQCLFHALKNSPRSTKQPQLEEMSEDKKPSGSRPKVEPAAKEAVIGATVPIQVVAAEKEVKAVLLRAFTGHRKDAKKFLQEKLFLLSYMTDRPGEFWKNEKMDLLLTFDPDAEKVLWGDFVEDFKMSFEPLDMALEAQLKLQDLKMKERADEYTYQFSYLAKQMGYNDAAQIIAFK</sequence>
<dbReference type="EMBL" id="LATX01001610">
    <property type="protein sequence ID" value="KTB40098.1"/>
    <property type="molecule type" value="Genomic_DNA"/>
</dbReference>
<feature type="region of interest" description="Disordered" evidence="2">
    <location>
        <begin position="891"/>
        <end position="918"/>
    </location>
</feature>
<dbReference type="Proteomes" id="UP000054988">
    <property type="component" value="Unassembled WGS sequence"/>
</dbReference>
<evidence type="ECO:0000259" key="3">
    <source>
        <dbReference type="Pfam" id="PF24883"/>
    </source>
</evidence>
<evidence type="ECO:0000313" key="5">
    <source>
        <dbReference type="Proteomes" id="UP000054988"/>
    </source>
</evidence>
<feature type="domain" description="Nephrocystin 3-like N-terminal" evidence="3">
    <location>
        <begin position="57"/>
        <end position="222"/>
    </location>
</feature>
<evidence type="ECO:0000256" key="2">
    <source>
        <dbReference type="SAM" id="MobiDB-lite"/>
    </source>
</evidence>
<name>A0A0W0FUY6_MONRR</name>
<evidence type="ECO:0000256" key="1">
    <source>
        <dbReference type="ARBA" id="ARBA00022737"/>
    </source>
</evidence>
<dbReference type="Pfam" id="PF24883">
    <property type="entry name" value="NPHP3_N"/>
    <property type="match status" value="1"/>
</dbReference>
<organism evidence="4 5">
    <name type="scientific">Moniliophthora roreri</name>
    <name type="common">Frosty pod rot fungus</name>
    <name type="synonym">Monilia roreri</name>
    <dbReference type="NCBI Taxonomy" id="221103"/>
    <lineage>
        <taxon>Eukaryota</taxon>
        <taxon>Fungi</taxon>
        <taxon>Dikarya</taxon>
        <taxon>Basidiomycota</taxon>
        <taxon>Agaricomycotina</taxon>
        <taxon>Agaricomycetes</taxon>
        <taxon>Agaricomycetidae</taxon>
        <taxon>Agaricales</taxon>
        <taxon>Marasmiineae</taxon>
        <taxon>Marasmiaceae</taxon>
        <taxon>Moniliophthora</taxon>
    </lineage>
</organism>
<evidence type="ECO:0000313" key="4">
    <source>
        <dbReference type="EMBL" id="KTB40098.1"/>
    </source>
</evidence>
<dbReference type="Gene3D" id="3.40.50.300">
    <property type="entry name" value="P-loop containing nucleotide triphosphate hydrolases"/>
    <property type="match status" value="1"/>
</dbReference>
<comment type="caution">
    <text evidence="4">The sequence shown here is derived from an EMBL/GenBank/DDBJ whole genome shotgun (WGS) entry which is preliminary data.</text>
</comment>
<keyword evidence="1" id="KW-0677">Repeat</keyword>
<dbReference type="AlphaFoldDB" id="A0A0W0FUY6"/>
<reference evidence="4 5" key="1">
    <citation type="submission" date="2015-12" db="EMBL/GenBank/DDBJ databases">
        <title>Draft genome sequence of Moniliophthora roreri, the causal agent of frosty pod rot of cacao.</title>
        <authorList>
            <person name="Aime M.C."/>
            <person name="Diaz-Valderrama J.R."/>
            <person name="Kijpornyongpan T."/>
            <person name="Phillips-Mora W."/>
        </authorList>
    </citation>
    <scope>NUCLEOTIDE SEQUENCE [LARGE SCALE GENOMIC DNA]</scope>
    <source>
        <strain evidence="4 5">MCA 2952</strain>
    </source>
</reference>
<feature type="compositionally biased region" description="Basic and acidic residues" evidence="2">
    <location>
        <begin position="904"/>
        <end position="918"/>
    </location>
</feature>
<dbReference type="SUPFAM" id="SSF52540">
    <property type="entry name" value="P-loop containing nucleoside triphosphate hydrolases"/>
    <property type="match status" value="1"/>
</dbReference>
<dbReference type="InterPro" id="IPR056884">
    <property type="entry name" value="NPHP3-like_N"/>
</dbReference>
<accession>A0A0W0FUY6</accession>
<protein>
    <recommendedName>
        <fullName evidence="3">Nephrocystin 3-like N-terminal domain-containing protein</fullName>
    </recommendedName>
</protein>
<dbReference type="InterPro" id="IPR027417">
    <property type="entry name" value="P-loop_NTPase"/>
</dbReference>
<dbReference type="PANTHER" id="PTHR10039:SF17">
    <property type="entry name" value="FUNGAL STAND N-TERMINAL GOODBYE DOMAIN-CONTAINING PROTEIN-RELATED"/>
    <property type="match status" value="1"/>
</dbReference>
<dbReference type="PANTHER" id="PTHR10039">
    <property type="entry name" value="AMELOGENIN"/>
    <property type="match status" value="1"/>
</dbReference>